<dbReference type="EMBL" id="JPKZ01002630">
    <property type="protein sequence ID" value="KHN75734.1"/>
    <property type="molecule type" value="Genomic_DNA"/>
</dbReference>
<evidence type="ECO:0000313" key="4">
    <source>
        <dbReference type="Proteomes" id="UP000031036"/>
    </source>
</evidence>
<dbReference type="InterPro" id="IPR055119">
    <property type="entry name" value="Mig18_Fn1"/>
</dbReference>
<reference evidence="3 4" key="1">
    <citation type="submission" date="2014-11" db="EMBL/GenBank/DDBJ databases">
        <title>Genetic blueprint of the zoonotic pathogen Toxocara canis.</title>
        <authorList>
            <person name="Zhu X.-Q."/>
            <person name="Korhonen P.K."/>
            <person name="Cai H."/>
            <person name="Young N.D."/>
            <person name="Nejsum P."/>
            <person name="von Samson-Himmelstjerna G."/>
            <person name="Boag P.R."/>
            <person name="Tan P."/>
            <person name="Li Q."/>
            <person name="Min J."/>
            <person name="Yang Y."/>
            <person name="Wang X."/>
            <person name="Fang X."/>
            <person name="Hall R.S."/>
            <person name="Hofmann A."/>
            <person name="Sternberg P.W."/>
            <person name="Jex A.R."/>
            <person name="Gasser R.B."/>
        </authorList>
    </citation>
    <scope>NUCLEOTIDE SEQUENCE [LARGE SCALE GENOMIC DNA]</scope>
    <source>
        <strain evidence="3">PN_DK_2014</strain>
    </source>
</reference>
<gene>
    <name evidence="3" type="ORF">Tcan_16217</name>
</gene>
<dbReference type="Pfam" id="PF23003">
    <property type="entry name" value="Fn1_2"/>
    <property type="match status" value="1"/>
</dbReference>
<feature type="domain" description="Abnormal cell migration protein 18-like fibronectin type I" evidence="2">
    <location>
        <begin position="89"/>
        <end position="144"/>
    </location>
</feature>
<evidence type="ECO:0000256" key="1">
    <source>
        <dbReference type="SAM" id="Phobius"/>
    </source>
</evidence>
<keyword evidence="1" id="KW-0812">Transmembrane</keyword>
<keyword evidence="1" id="KW-0472">Membrane</keyword>
<dbReference type="AlphaFoldDB" id="A0A0B2V2P0"/>
<dbReference type="STRING" id="6265.A0A0B2V2P0"/>
<feature type="non-terminal residue" evidence="3">
    <location>
        <position position="1"/>
    </location>
</feature>
<dbReference type="OMA" id="GRWITGC"/>
<keyword evidence="1" id="KW-1133">Transmembrane helix</keyword>
<name>A0A0B2V2P0_TOXCA</name>
<dbReference type="Proteomes" id="UP000031036">
    <property type="component" value="Unassembled WGS sequence"/>
</dbReference>
<comment type="caution">
    <text evidence="3">The sequence shown here is derived from an EMBL/GenBank/DDBJ whole genome shotgun (WGS) entry which is preliminary data.</text>
</comment>
<protein>
    <recommendedName>
        <fullName evidence="2">Abnormal cell migration protein 18-like fibronectin type I domain-containing protein</fullName>
    </recommendedName>
</protein>
<evidence type="ECO:0000259" key="2">
    <source>
        <dbReference type="Pfam" id="PF23003"/>
    </source>
</evidence>
<proteinExistence type="predicted"/>
<accession>A0A0B2V2P0</accession>
<feature type="transmembrane region" description="Helical" evidence="1">
    <location>
        <begin position="12"/>
        <end position="31"/>
    </location>
</feature>
<organism evidence="3 4">
    <name type="scientific">Toxocara canis</name>
    <name type="common">Canine roundworm</name>
    <dbReference type="NCBI Taxonomy" id="6265"/>
    <lineage>
        <taxon>Eukaryota</taxon>
        <taxon>Metazoa</taxon>
        <taxon>Ecdysozoa</taxon>
        <taxon>Nematoda</taxon>
        <taxon>Chromadorea</taxon>
        <taxon>Rhabditida</taxon>
        <taxon>Spirurina</taxon>
        <taxon>Ascaridomorpha</taxon>
        <taxon>Ascaridoidea</taxon>
        <taxon>Toxocaridae</taxon>
        <taxon>Toxocara</taxon>
    </lineage>
</organism>
<sequence>QNYKMTLVVHHFFSLIFHLVCYAITISATGVEVTPANCDCRDWYGGCKANGEKWTDDETWNYECSGQNGAEAKFVGCTSSERGGKKVIPAGGNETINGFWFYCDLDSQRVKYEQEVNCNVNSTDYHVGEQFREGVFQWVCLETGRWVTGCFYQNETKHWLLLKIGETGYNGIVKHVCDRYTDSPGIVQYYAAVRDDIPYKSPPNKGKNKNLPEPIDNRLKTAPVRWWHANAAQFIENKDGVFNTKIRYLPPSRKPWSTEPPHHHHN</sequence>
<evidence type="ECO:0000313" key="3">
    <source>
        <dbReference type="EMBL" id="KHN75734.1"/>
    </source>
</evidence>
<dbReference type="OrthoDB" id="5850392at2759"/>
<keyword evidence="4" id="KW-1185">Reference proteome</keyword>